<name>D8U5G2_VOLCA</name>
<accession>D8U5G2</accession>
<dbReference type="SUPFAM" id="SSF52047">
    <property type="entry name" value="RNI-like"/>
    <property type="match status" value="1"/>
</dbReference>
<dbReference type="PANTHER" id="PTHR24114">
    <property type="entry name" value="LEUCINE RICH REPEAT FAMILY PROTEIN"/>
    <property type="match status" value="1"/>
</dbReference>
<comment type="subcellular location">
    <subcellularLocation>
        <location evidence="1">Cytoplasm</location>
        <location evidence="1">Cytoskeleton</location>
        <location evidence="1">Cilium axoneme</location>
    </subcellularLocation>
</comment>
<dbReference type="STRING" id="3068.D8U5G2"/>
<gene>
    <name evidence="2" type="ORF">VOLCADRAFT_106158</name>
</gene>
<dbReference type="Pfam" id="PF13516">
    <property type="entry name" value="LRR_6"/>
    <property type="match status" value="5"/>
</dbReference>
<dbReference type="SMART" id="SM00368">
    <property type="entry name" value="LRR_RI"/>
    <property type="match status" value="6"/>
</dbReference>
<dbReference type="GeneID" id="9617135"/>
<dbReference type="eggNOG" id="KOG0619">
    <property type="taxonomic scope" value="Eukaryota"/>
</dbReference>
<proteinExistence type="predicted"/>
<dbReference type="Proteomes" id="UP000001058">
    <property type="component" value="Unassembled WGS sequence"/>
</dbReference>
<dbReference type="EMBL" id="GL378360">
    <property type="protein sequence ID" value="EFJ44914.1"/>
    <property type="molecule type" value="Genomic_DNA"/>
</dbReference>
<dbReference type="KEGG" id="vcn:VOLCADRAFT_106158"/>
<dbReference type="RefSeq" id="XP_002953885.1">
    <property type="nucleotide sequence ID" value="XM_002953839.1"/>
</dbReference>
<dbReference type="eggNOG" id="KOG4308">
    <property type="taxonomic scope" value="Eukaryota"/>
</dbReference>
<sequence>MSAPLLITPLKDICVKVVAANFEGCPTFGPLPDKYVKRIIDILPLDLPLELVGTLISDEDYWRRRSQARWKNCEVAAHGYSWKQLFFERNLQEFLEQYDPAVTDLSSLKRLLTYSRRFVQTVHIRQLPSHLDLQILFDCMVNTPSSLAISYNLKEVGMDYDRSLFGMKLSDCRSLAKALEHSETLTYLDLSNNSLDDDKAGTPGWGGSVRMLASGLVENLSITHLNLSHNKIADRGVRALAKLLDGHSVISLLELHDNQIHTEGAKSLARAFKNNRCLLSVNLRLNRMGDEGCKAVVESVRTAPTLERLNISANAAGPGTAAAVVALLRLNNTVTELDLSCNHYGEEPCSAVRRALEQNASVRLLDMRMTGINPDDELAITENLRARQERVDKAKVLGK</sequence>
<dbReference type="InterPro" id="IPR052394">
    <property type="entry name" value="LRR-containing"/>
</dbReference>
<dbReference type="AlphaFoldDB" id="D8U5G2"/>
<dbReference type="InterPro" id="IPR001611">
    <property type="entry name" value="Leu-rich_rpt"/>
</dbReference>
<dbReference type="InParanoid" id="D8U5G2"/>
<protein>
    <recommendedName>
        <fullName evidence="4">F-box domain-containing protein</fullName>
    </recommendedName>
</protein>
<dbReference type="OrthoDB" id="341587at2759"/>
<dbReference type="Gene3D" id="3.80.10.10">
    <property type="entry name" value="Ribonuclease Inhibitor"/>
    <property type="match status" value="2"/>
</dbReference>
<dbReference type="InterPro" id="IPR032675">
    <property type="entry name" value="LRR_dom_sf"/>
</dbReference>
<dbReference type="GO" id="GO:0005930">
    <property type="term" value="C:axoneme"/>
    <property type="evidence" value="ECO:0007669"/>
    <property type="project" value="UniProtKB-SubCell"/>
</dbReference>
<dbReference type="FunFam" id="3.80.10.10:FF:001803">
    <property type="entry name" value="Dynein regulatory complex subunit 5"/>
    <property type="match status" value="1"/>
</dbReference>
<evidence type="ECO:0000313" key="2">
    <source>
        <dbReference type="EMBL" id="EFJ44914.1"/>
    </source>
</evidence>
<dbReference type="PANTHER" id="PTHR24114:SF2">
    <property type="entry name" value="F-BOX DOMAIN-CONTAINING PROTEIN-RELATED"/>
    <property type="match status" value="1"/>
</dbReference>
<organism evidence="3">
    <name type="scientific">Volvox carteri f. nagariensis</name>
    <dbReference type="NCBI Taxonomy" id="3068"/>
    <lineage>
        <taxon>Eukaryota</taxon>
        <taxon>Viridiplantae</taxon>
        <taxon>Chlorophyta</taxon>
        <taxon>core chlorophytes</taxon>
        <taxon>Chlorophyceae</taxon>
        <taxon>CS clade</taxon>
        <taxon>Chlamydomonadales</taxon>
        <taxon>Volvocaceae</taxon>
        <taxon>Volvox</taxon>
    </lineage>
</organism>
<dbReference type="FunFam" id="3.80.10.10:FF:001685">
    <property type="entry name" value="Dynein regulatory complex subunit 5"/>
    <property type="match status" value="1"/>
</dbReference>
<evidence type="ECO:0008006" key="4">
    <source>
        <dbReference type="Google" id="ProtNLM"/>
    </source>
</evidence>
<evidence type="ECO:0000313" key="3">
    <source>
        <dbReference type="Proteomes" id="UP000001058"/>
    </source>
</evidence>
<evidence type="ECO:0000256" key="1">
    <source>
        <dbReference type="ARBA" id="ARBA00004430"/>
    </source>
</evidence>
<reference evidence="2 3" key="1">
    <citation type="journal article" date="2010" name="Science">
        <title>Genomic analysis of organismal complexity in the multicellular green alga Volvox carteri.</title>
        <authorList>
            <person name="Prochnik S.E."/>
            <person name="Umen J."/>
            <person name="Nedelcu A.M."/>
            <person name="Hallmann A."/>
            <person name="Miller S.M."/>
            <person name="Nishii I."/>
            <person name="Ferris P."/>
            <person name="Kuo A."/>
            <person name="Mitros T."/>
            <person name="Fritz-Laylin L.K."/>
            <person name="Hellsten U."/>
            <person name="Chapman J."/>
            <person name="Simakov O."/>
            <person name="Rensing S.A."/>
            <person name="Terry A."/>
            <person name="Pangilinan J."/>
            <person name="Kapitonov V."/>
            <person name="Jurka J."/>
            <person name="Salamov A."/>
            <person name="Shapiro H."/>
            <person name="Schmutz J."/>
            <person name="Grimwood J."/>
            <person name="Lindquist E."/>
            <person name="Lucas S."/>
            <person name="Grigoriev I.V."/>
            <person name="Schmitt R."/>
            <person name="Kirk D."/>
            <person name="Rokhsar D.S."/>
        </authorList>
    </citation>
    <scope>NUCLEOTIDE SEQUENCE [LARGE SCALE GENOMIC DNA]</scope>
    <source>
        <strain evidence="3">f. Nagariensis / Eve</strain>
    </source>
</reference>
<keyword evidence="3" id="KW-1185">Reference proteome</keyword>